<dbReference type="PANTHER" id="PTHR35046:SF9">
    <property type="entry name" value="RNA-DIRECTED DNA POLYMERASE"/>
    <property type="match status" value="1"/>
</dbReference>
<dbReference type="InterPro" id="IPR005162">
    <property type="entry name" value="Retrotrans_gag_dom"/>
</dbReference>
<sequence>MKCKIPPFPREGNSDSYIDWEMKVKQNLECFDYDESTKVSMRKAPTKSWDELKKELRERFVPLFYTRYLYNKLQRLYLGSKSIEEYLKEMNVAIIKAHVVESQEATMARFLHDLNKEL</sequence>
<dbReference type="Pfam" id="PF03732">
    <property type="entry name" value="Retrotrans_gag"/>
    <property type="match status" value="1"/>
</dbReference>
<organism evidence="2 3">
    <name type="scientific">Mucuna pruriens</name>
    <name type="common">Velvet bean</name>
    <name type="synonym">Dolichos pruriens</name>
    <dbReference type="NCBI Taxonomy" id="157652"/>
    <lineage>
        <taxon>Eukaryota</taxon>
        <taxon>Viridiplantae</taxon>
        <taxon>Streptophyta</taxon>
        <taxon>Embryophyta</taxon>
        <taxon>Tracheophyta</taxon>
        <taxon>Spermatophyta</taxon>
        <taxon>Magnoliopsida</taxon>
        <taxon>eudicotyledons</taxon>
        <taxon>Gunneridae</taxon>
        <taxon>Pentapetalae</taxon>
        <taxon>rosids</taxon>
        <taxon>fabids</taxon>
        <taxon>Fabales</taxon>
        <taxon>Fabaceae</taxon>
        <taxon>Papilionoideae</taxon>
        <taxon>50 kb inversion clade</taxon>
        <taxon>NPAAA clade</taxon>
        <taxon>indigoferoid/millettioid clade</taxon>
        <taxon>Phaseoleae</taxon>
        <taxon>Mucuna</taxon>
    </lineage>
</organism>
<dbReference type="Proteomes" id="UP000257109">
    <property type="component" value="Unassembled WGS sequence"/>
</dbReference>
<comment type="caution">
    <text evidence="2">The sequence shown here is derived from an EMBL/GenBank/DDBJ whole genome shotgun (WGS) entry which is preliminary data.</text>
</comment>
<protein>
    <recommendedName>
        <fullName evidence="1">Retrotransposon gag domain-containing protein</fullName>
    </recommendedName>
</protein>
<dbReference type="EMBL" id="QJKJ01008132">
    <property type="protein sequence ID" value="RDX80711.1"/>
    <property type="molecule type" value="Genomic_DNA"/>
</dbReference>
<evidence type="ECO:0000313" key="2">
    <source>
        <dbReference type="EMBL" id="RDX80711.1"/>
    </source>
</evidence>
<proteinExistence type="predicted"/>
<dbReference type="OrthoDB" id="1934635at2759"/>
<dbReference type="AlphaFoldDB" id="A0A371FR09"/>
<feature type="domain" description="Retrotransposon gag" evidence="1">
    <location>
        <begin position="43"/>
        <end position="115"/>
    </location>
</feature>
<evidence type="ECO:0000259" key="1">
    <source>
        <dbReference type="Pfam" id="PF03732"/>
    </source>
</evidence>
<feature type="non-terminal residue" evidence="2">
    <location>
        <position position="1"/>
    </location>
</feature>
<keyword evidence="3" id="KW-1185">Reference proteome</keyword>
<name>A0A371FR09_MUCPR</name>
<gene>
    <name evidence="2" type="ORF">CR513_38709</name>
</gene>
<dbReference type="PANTHER" id="PTHR35046">
    <property type="entry name" value="ZINC KNUCKLE (CCHC-TYPE) FAMILY PROTEIN"/>
    <property type="match status" value="1"/>
</dbReference>
<reference evidence="2" key="1">
    <citation type="submission" date="2018-05" db="EMBL/GenBank/DDBJ databases">
        <title>Draft genome of Mucuna pruriens seed.</title>
        <authorList>
            <person name="Nnadi N.E."/>
            <person name="Vos R."/>
            <person name="Hasami M.H."/>
            <person name="Devisetty U.K."/>
            <person name="Aguiy J.C."/>
        </authorList>
    </citation>
    <scope>NUCLEOTIDE SEQUENCE [LARGE SCALE GENOMIC DNA]</scope>
    <source>
        <strain evidence="2">JCA_2017</strain>
    </source>
</reference>
<evidence type="ECO:0000313" key="3">
    <source>
        <dbReference type="Proteomes" id="UP000257109"/>
    </source>
</evidence>
<accession>A0A371FR09</accession>